<comment type="cofactor">
    <cofactor evidence="5">
        <name>Mg(2+)</name>
        <dbReference type="ChEBI" id="CHEBI:18420"/>
    </cofactor>
</comment>
<reference evidence="7" key="1">
    <citation type="submission" date="2016-10" db="EMBL/GenBank/DDBJ databases">
        <authorList>
            <person name="Varghese N."/>
            <person name="Submissions S."/>
        </authorList>
    </citation>
    <scope>NUCLEOTIDE SEQUENCE [LARGE SCALE GENOMIC DNA]</scope>
    <source>
        <strain evidence="7">DSM 26922</strain>
    </source>
</reference>
<comment type="cofactor">
    <cofactor evidence="1">
        <name>a divalent metal cation</name>
        <dbReference type="ChEBI" id="CHEBI:60240"/>
    </cofactor>
</comment>
<dbReference type="GO" id="GO:0046872">
    <property type="term" value="F:metal ion binding"/>
    <property type="evidence" value="ECO:0007669"/>
    <property type="project" value="UniProtKB-KW"/>
</dbReference>
<evidence type="ECO:0000256" key="2">
    <source>
        <dbReference type="ARBA" id="ARBA00016549"/>
    </source>
</evidence>
<dbReference type="AlphaFoldDB" id="A0A1H3A9T7"/>
<dbReference type="Gene3D" id="3.50.30.40">
    <property type="entry name" value="Ribonuclease E inhibitor RraA/RraA-like"/>
    <property type="match status" value="1"/>
</dbReference>
<dbReference type="Pfam" id="PF03737">
    <property type="entry name" value="RraA-like"/>
    <property type="match status" value="1"/>
</dbReference>
<feature type="binding site" evidence="5">
    <location>
        <position position="119"/>
    </location>
    <ligand>
        <name>Mg(2+)</name>
        <dbReference type="ChEBI" id="CHEBI:18420"/>
    </ligand>
</feature>
<evidence type="ECO:0000256" key="5">
    <source>
        <dbReference type="PIRSR" id="PIRSR605493-1"/>
    </source>
</evidence>
<organism evidence="6 7">
    <name type="scientific">Litoreibacter albidus</name>
    <dbReference type="NCBI Taxonomy" id="670155"/>
    <lineage>
        <taxon>Bacteria</taxon>
        <taxon>Pseudomonadati</taxon>
        <taxon>Pseudomonadota</taxon>
        <taxon>Alphaproteobacteria</taxon>
        <taxon>Rhodobacterales</taxon>
        <taxon>Roseobacteraceae</taxon>
        <taxon>Litoreibacter</taxon>
    </lineage>
</organism>
<dbReference type="InterPro" id="IPR036704">
    <property type="entry name" value="RraA/RraA-like_sf"/>
</dbReference>
<evidence type="ECO:0000313" key="6">
    <source>
        <dbReference type="EMBL" id="SDX26058.1"/>
    </source>
</evidence>
<name>A0A1H3A9T7_9RHOB</name>
<dbReference type="Proteomes" id="UP000199441">
    <property type="component" value="Unassembled WGS sequence"/>
</dbReference>
<evidence type="ECO:0000256" key="1">
    <source>
        <dbReference type="ARBA" id="ARBA00001968"/>
    </source>
</evidence>
<protein>
    <recommendedName>
        <fullName evidence="2">Putative 4-hydroxy-4-methyl-2-oxoglutarate aldolase</fullName>
    </recommendedName>
    <alternativeName>
        <fullName evidence="3">Regulator of ribonuclease activity homolog</fullName>
    </alternativeName>
    <alternativeName>
        <fullName evidence="4">RraA-like protein</fullName>
    </alternativeName>
</protein>
<proteinExistence type="predicted"/>
<evidence type="ECO:0000313" key="7">
    <source>
        <dbReference type="Proteomes" id="UP000199441"/>
    </source>
</evidence>
<dbReference type="PANTHER" id="PTHR33254:SF4">
    <property type="entry name" value="4-HYDROXY-4-METHYL-2-OXOGLUTARATE ALDOLASE 3-RELATED"/>
    <property type="match status" value="1"/>
</dbReference>
<dbReference type="OrthoDB" id="9812532at2"/>
<evidence type="ECO:0000256" key="3">
    <source>
        <dbReference type="ARBA" id="ARBA00029596"/>
    </source>
</evidence>
<feature type="binding site" evidence="5">
    <location>
        <begin position="96"/>
        <end position="99"/>
    </location>
    <ligand>
        <name>substrate</name>
    </ligand>
</feature>
<dbReference type="RefSeq" id="WP_089947542.1">
    <property type="nucleotide sequence ID" value="NZ_FNOI01000005.1"/>
</dbReference>
<dbReference type="InterPro" id="IPR005493">
    <property type="entry name" value="RraA/RraA-like"/>
</dbReference>
<dbReference type="EMBL" id="FNOI01000005">
    <property type="protein sequence ID" value="SDX26058.1"/>
    <property type="molecule type" value="Genomic_DNA"/>
</dbReference>
<evidence type="ECO:0000256" key="4">
    <source>
        <dbReference type="ARBA" id="ARBA00030169"/>
    </source>
</evidence>
<accession>A0A1H3A9T7</accession>
<dbReference type="SUPFAM" id="SSF89562">
    <property type="entry name" value="RraA-like"/>
    <property type="match status" value="1"/>
</dbReference>
<dbReference type="STRING" id="670155.SAMN04488001_2784"/>
<dbReference type="CDD" id="cd16841">
    <property type="entry name" value="RraA_family"/>
    <property type="match status" value="1"/>
</dbReference>
<keyword evidence="5" id="KW-0460">Magnesium</keyword>
<sequence length="224" mass="23049">MKKYEVADMPPPLPADLVTALSGVELATIGHLLHRGFVDHGIAAMTPQPKTVVGTAVTVSLPACDGVMLHYALDHLRAGDFLVIDRLGDERYACVGGGVAERIAMSGAVGVAVDGPCTDVDELADVDLGIWARGASSLTTRVTDLGGALNVPVAIGNVPVLPGDVVMGDNTGVIVLPRADAWDICRAAVAREAASAAQQNLPVGERRISRARTIVEAAMNGSAA</sequence>
<gene>
    <name evidence="6" type="ORF">SAMN04488001_2784</name>
</gene>
<keyword evidence="7" id="KW-1185">Reference proteome</keyword>
<keyword evidence="5" id="KW-0479">Metal-binding</keyword>
<dbReference type="PANTHER" id="PTHR33254">
    <property type="entry name" value="4-HYDROXY-4-METHYL-2-OXOGLUTARATE ALDOLASE 3-RELATED"/>
    <property type="match status" value="1"/>
</dbReference>